<dbReference type="InterPro" id="IPR012337">
    <property type="entry name" value="RNaseH-like_sf"/>
</dbReference>
<reference evidence="2" key="1">
    <citation type="submission" date="2025-08" db="UniProtKB">
        <authorList>
            <consortium name="RefSeq"/>
        </authorList>
    </citation>
    <scope>IDENTIFICATION</scope>
    <source>
        <tissue evidence="2">Whole insect</tissue>
    </source>
</reference>
<dbReference type="RefSeq" id="XP_028139957.1">
    <property type="nucleotide sequence ID" value="XM_028284156.1"/>
</dbReference>
<name>A0A6P7FYT2_DIAVI</name>
<dbReference type="Pfam" id="PF04937">
    <property type="entry name" value="DUF659"/>
    <property type="match status" value="1"/>
</dbReference>
<sequence length="201" mass="22943">MANFLIGCLNKSAPGKYYLIACKQLDKVNHVTMVRFINDTFMNFFLPEIVPTNKILLMVSNAASYMVKAGQQLLKVLYPNLVHVTCLAHGLNRVVEEIRNSFPTVNSLISNVKKIFLKSPLRIQIYKEKLPINTHLSPEPIITRWLTWLNAACFYAEHSLPIKELIILSFEETNIGAISKCKSILENRSLHNELCFIKLLL</sequence>
<evidence type="ECO:0000313" key="2">
    <source>
        <dbReference type="RefSeq" id="XP_028139957.1"/>
    </source>
</evidence>
<dbReference type="AlphaFoldDB" id="A0A6P7FYT2"/>
<dbReference type="InParanoid" id="A0A6P7FYT2"/>
<gene>
    <name evidence="2" type="primary">LOC114334130</name>
</gene>
<dbReference type="SUPFAM" id="SSF53098">
    <property type="entry name" value="Ribonuclease H-like"/>
    <property type="match status" value="1"/>
</dbReference>
<proteinExistence type="predicted"/>
<evidence type="ECO:0000259" key="1">
    <source>
        <dbReference type="Pfam" id="PF04937"/>
    </source>
</evidence>
<dbReference type="InterPro" id="IPR007021">
    <property type="entry name" value="DUF659"/>
</dbReference>
<organism evidence="2">
    <name type="scientific">Diabrotica virgifera virgifera</name>
    <name type="common">western corn rootworm</name>
    <dbReference type="NCBI Taxonomy" id="50390"/>
    <lineage>
        <taxon>Eukaryota</taxon>
        <taxon>Metazoa</taxon>
        <taxon>Ecdysozoa</taxon>
        <taxon>Arthropoda</taxon>
        <taxon>Hexapoda</taxon>
        <taxon>Insecta</taxon>
        <taxon>Pterygota</taxon>
        <taxon>Neoptera</taxon>
        <taxon>Endopterygota</taxon>
        <taxon>Coleoptera</taxon>
        <taxon>Polyphaga</taxon>
        <taxon>Cucujiformia</taxon>
        <taxon>Chrysomeloidea</taxon>
        <taxon>Chrysomelidae</taxon>
        <taxon>Galerucinae</taxon>
        <taxon>Diabroticina</taxon>
        <taxon>Diabroticites</taxon>
        <taxon>Diabrotica</taxon>
    </lineage>
</organism>
<accession>A0A6P7FYT2</accession>
<protein>
    <submittedName>
        <fullName evidence="2">Uncharacterized protein LOC114334130</fullName>
    </submittedName>
</protein>
<feature type="domain" description="DUF659" evidence="1">
    <location>
        <begin position="2"/>
        <end position="115"/>
    </location>
</feature>